<keyword evidence="11" id="KW-1185">Reference proteome</keyword>
<dbReference type="STRING" id="105231.A0A1Y1HT94"/>
<dbReference type="OrthoDB" id="10261637at2759"/>
<dbReference type="AlphaFoldDB" id="A0A1Y1HT94"/>
<dbReference type="GO" id="GO:0000287">
    <property type="term" value="F:magnesium ion binding"/>
    <property type="evidence" value="ECO:0007669"/>
    <property type="project" value="InterPro"/>
</dbReference>
<accession>A0A1Y1HT94</accession>
<keyword evidence="8" id="KW-0520">NAD</keyword>
<feature type="domain" description="Isopropylmalate dehydrogenase-like" evidence="9">
    <location>
        <begin position="41"/>
        <end position="366"/>
    </location>
</feature>
<evidence type="ECO:0000256" key="1">
    <source>
        <dbReference type="ARBA" id="ARBA00001936"/>
    </source>
</evidence>
<dbReference type="SUPFAM" id="SSF53659">
    <property type="entry name" value="Isocitrate/Isopropylmalate dehydrogenase-like"/>
    <property type="match status" value="1"/>
</dbReference>
<comment type="cofactor">
    <cofactor evidence="2">
        <name>Mg(2+)</name>
        <dbReference type="ChEBI" id="CHEBI:18420"/>
    </cofactor>
</comment>
<dbReference type="PANTHER" id="PTHR11835:SF34">
    <property type="entry name" value="ISOCITRATE DEHYDROGENASE [NAD] SUBUNIT ALPHA, MITOCHONDRIAL"/>
    <property type="match status" value="1"/>
</dbReference>
<dbReference type="FunFam" id="3.40.718.10:FF:000003">
    <property type="entry name" value="Isocitrate dehydrogenase [NAD] subunit, mitochondrial"/>
    <property type="match status" value="1"/>
</dbReference>
<dbReference type="PROSITE" id="PS00470">
    <property type="entry name" value="IDH_IMDH"/>
    <property type="match status" value="1"/>
</dbReference>
<dbReference type="InterPro" id="IPR024084">
    <property type="entry name" value="IsoPropMal-DH-like_dom"/>
</dbReference>
<evidence type="ECO:0000256" key="5">
    <source>
        <dbReference type="ARBA" id="ARBA00022842"/>
    </source>
</evidence>
<dbReference type="Pfam" id="PF00180">
    <property type="entry name" value="Iso_dh"/>
    <property type="match status" value="1"/>
</dbReference>
<dbReference type="Proteomes" id="UP000054558">
    <property type="component" value="Unassembled WGS sequence"/>
</dbReference>
<evidence type="ECO:0000256" key="4">
    <source>
        <dbReference type="ARBA" id="ARBA00022723"/>
    </source>
</evidence>
<evidence type="ECO:0000256" key="7">
    <source>
        <dbReference type="ARBA" id="ARBA00023002"/>
    </source>
</evidence>
<dbReference type="GO" id="GO:0006099">
    <property type="term" value="P:tricarboxylic acid cycle"/>
    <property type="evidence" value="ECO:0000318"/>
    <property type="project" value="GO_Central"/>
</dbReference>
<keyword evidence="6" id="KW-0809">Transit peptide</keyword>
<proteinExistence type="inferred from homology"/>
<evidence type="ECO:0000313" key="10">
    <source>
        <dbReference type="EMBL" id="GAQ79048.1"/>
    </source>
</evidence>
<evidence type="ECO:0000256" key="3">
    <source>
        <dbReference type="ARBA" id="ARBA00007769"/>
    </source>
</evidence>
<keyword evidence="4" id="KW-0479">Metal-binding</keyword>
<dbReference type="NCBIfam" id="TIGR00175">
    <property type="entry name" value="mito_nad_idh"/>
    <property type="match status" value="1"/>
</dbReference>
<sequence length="382" mass="41022">MALRQAGAALKSLVPSVRLGSASLLSHRGFSAAAAEQETYTATLFPGDGIGPEIAEAVKQVFSAAGAPIEWEEHYVGKEVDPRTGSFITKESMESVLRNKIGLKGPMATPIGKGHKSLNLTLRKELGLYANVRPCLSLPGYKTRYDNVDLVTIRENTEGEYSGLEHQVIPGVVESLKIITRAASMRVAEYAFEYAATNNRERVSAIHKANIMRMSDGLFLQCCREVSEKYPEIAYEEVIIDNCCMMLVKNPGLFDVLVMPNLYGDIISDLCAGLIGGLGLTPSGNIGKDGLALMEAVHGTAPDIAGQNKANPTALLLSGVMMLKHMGLDKYADRIHASVLKTIGEGKYRTGDLGGKSTTTEYTKALIGNLEEDPESPGMGSP</sequence>
<comment type="similarity">
    <text evidence="3">Belongs to the isocitrate and isopropylmalate dehydrogenases family.</text>
</comment>
<evidence type="ECO:0000259" key="9">
    <source>
        <dbReference type="SMART" id="SM01329"/>
    </source>
</evidence>
<dbReference type="PANTHER" id="PTHR11835">
    <property type="entry name" value="DECARBOXYLATING DEHYDROGENASES-ISOCITRATE, ISOPROPYLMALATE, TARTRATE"/>
    <property type="match status" value="1"/>
</dbReference>
<dbReference type="GO" id="GO:0004449">
    <property type="term" value="F:isocitrate dehydrogenase (NAD+) activity"/>
    <property type="evidence" value="ECO:0000318"/>
    <property type="project" value="GO_Central"/>
</dbReference>
<evidence type="ECO:0000256" key="2">
    <source>
        <dbReference type="ARBA" id="ARBA00001946"/>
    </source>
</evidence>
<dbReference type="GO" id="GO:0051287">
    <property type="term" value="F:NAD binding"/>
    <property type="evidence" value="ECO:0007669"/>
    <property type="project" value="InterPro"/>
</dbReference>
<dbReference type="InterPro" id="IPR004434">
    <property type="entry name" value="Isocitrate_DH_NAD"/>
</dbReference>
<evidence type="ECO:0000256" key="8">
    <source>
        <dbReference type="ARBA" id="ARBA00023027"/>
    </source>
</evidence>
<dbReference type="OMA" id="VRPCRYY"/>
<evidence type="ECO:0000256" key="6">
    <source>
        <dbReference type="ARBA" id="ARBA00022946"/>
    </source>
</evidence>
<comment type="cofactor">
    <cofactor evidence="1">
        <name>Mn(2+)</name>
        <dbReference type="ChEBI" id="CHEBI:29035"/>
    </cofactor>
</comment>
<dbReference type="GO" id="GO:0005739">
    <property type="term" value="C:mitochondrion"/>
    <property type="evidence" value="ECO:0000318"/>
    <property type="project" value="GO_Central"/>
</dbReference>
<keyword evidence="7" id="KW-0560">Oxidoreductase</keyword>
<dbReference type="Gene3D" id="3.40.718.10">
    <property type="entry name" value="Isopropylmalate Dehydrogenase"/>
    <property type="match status" value="1"/>
</dbReference>
<keyword evidence="5" id="KW-0460">Magnesium</keyword>
<dbReference type="InterPro" id="IPR019818">
    <property type="entry name" value="IsoCit/isopropylmalate_DH_CS"/>
</dbReference>
<protein>
    <submittedName>
        <fullName evidence="10">Isocitrate dehydrogenase</fullName>
    </submittedName>
</protein>
<dbReference type="SMART" id="SM01329">
    <property type="entry name" value="Iso_dh"/>
    <property type="match status" value="1"/>
</dbReference>
<name>A0A1Y1HT94_KLENI</name>
<organism evidence="10 11">
    <name type="scientific">Klebsormidium nitens</name>
    <name type="common">Green alga</name>
    <name type="synonym">Ulothrix nitens</name>
    <dbReference type="NCBI Taxonomy" id="105231"/>
    <lineage>
        <taxon>Eukaryota</taxon>
        <taxon>Viridiplantae</taxon>
        <taxon>Streptophyta</taxon>
        <taxon>Klebsormidiophyceae</taxon>
        <taxon>Klebsormidiales</taxon>
        <taxon>Klebsormidiaceae</taxon>
        <taxon>Klebsormidium</taxon>
    </lineage>
</organism>
<dbReference type="GO" id="GO:0006102">
    <property type="term" value="P:isocitrate metabolic process"/>
    <property type="evidence" value="ECO:0000318"/>
    <property type="project" value="GO_Central"/>
</dbReference>
<gene>
    <name evidence="10" type="ORF">KFL_000230270</name>
</gene>
<reference evidence="10 11" key="1">
    <citation type="journal article" date="2014" name="Nat. Commun.">
        <title>Klebsormidium flaccidum genome reveals primary factors for plant terrestrial adaptation.</title>
        <authorList>
            <person name="Hori K."/>
            <person name="Maruyama F."/>
            <person name="Fujisawa T."/>
            <person name="Togashi T."/>
            <person name="Yamamoto N."/>
            <person name="Seo M."/>
            <person name="Sato S."/>
            <person name="Yamada T."/>
            <person name="Mori H."/>
            <person name="Tajima N."/>
            <person name="Moriyama T."/>
            <person name="Ikeuchi M."/>
            <person name="Watanabe M."/>
            <person name="Wada H."/>
            <person name="Kobayashi K."/>
            <person name="Saito M."/>
            <person name="Masuda T."/>
            <person name="Sasaki-Sekimoto Y."/>
            <person name="Mashiguchi K."/>
            <person name="Awai K."/>
            <person name="Shimojima M."/>
            <person name="Masuda S."/>
            <person name="Iwai M."/>
            <person name="Nobusawa T."/>
            <person name="Narise T."/>
            <person name="Kondo S."/>
            <person name="Saito H."/>
            <person name="Sato R."/>
            <person name="Murakawa M."/>
            <person name="Ihara Y."/>
            <person name="Oshima-Yamada Y."/>
            <person name="Ohtaka K."/>
            <person name="Satoh M."/>
            <person name="Sonobe K."/>
            <person name="Ishii M."/>
            <person name="Ohtani R."/>
            <person name="Kanamori-Sato M."/>
            <person name="Honoki R."/>
            <person name="Miyazaki D."/>
            <person name="Mochizuki H."/>
            <person name="Umetsu J."/>
            <person name="Higashi K."/>
            <person name="Shibata D."/>
            <person name="Kamiya Y."/>
            <person name="Sato N."/>
            <person name="Nakamura Y."/>
            <person name="Tabata S."/>
            <person name="Ida S."/>
            <person name="Kurokawa K."/>
            <person name="Ohta H."/>
        </authorList>
    </citation>
    <scope>NUCLEOTIDE SEQUENCE [LARGE SCALE GENOMIC DNA]</scope>
    <source>
        <strain evidence="10 11">NIES-2285</strain>
    </source>
</reference>
<dbReference type="EMBL" id="DF236972">
    <property type="protein sequence ID" value="GAQ79048.1"/>
    <property type="molecule type" value="Genomic_DNA"/>
</dbReference>
<evidence type="ECO:0000313" key="11">
    <source>
        <dbReference type="Proteomes" id="UP000054558"/>
    </source>
</evidence>